<feature type="binding site" evidence="2">
    <location>
        <position position="8"/>
    </location>
    <ligand>
        <name>Zn(2+)</name>
        <dbReference type="ChEBI" id="CHEBI:29105"/>
        <label>2</label>
    </ligand>
</feature>
<keyword evidence="3" id="KW-0031">Aminopeptidase</keyword>
<feature type="binding site" evidence="2">
    <location>
        <position position="10"/>
    </location>
    <ligand>
        <name>Zn(2+)</name>
        <dbReference type="ChEBI" id="CHEBI:29105"/>
        <label>1</label>
    </ligand>
</feature>
<keyword evidence="2" id="KW-0479">Metal-binding</keyword>
<dbReference type="InterPro" id="IPR036177">
    <property type="entry name" value="Peptidase_M55_sf"/>
</dbReference>
<keyword evidence="2" id="KW-0862">Zinc</keyword>
<proteinExistence type="predicted"/>
<feature type="binding site" evidence="2">
    <location>
        <position position="8"/>
    </location>
    <ligand>
        <name>Zn(2+)</name>
        <dbReference type="ChEBI" id="CHEBI:29105"/>
        <label>1</label>
    </ligand>
</feature>
<dbReference type="SUPFAM" id="SSF63992">
    <property type="entry name" value="Dipeptide transport protein"/>
    <property type="match status" value="1"/>
</dbReference>
<sequence>MKVFISVDIEGVTGVTSWKETEKGNEEYDRAAVQMKKEALAACQGALDAGADEIWVKDSHDTGRNLWIDEFPEQVRLIRGWMYTPDSMVAGVDGSFDAALCVGYHSAGGTGGNPLSHTMTSDGLFWTKLNGEYMSELMLHTLVCAGYGVPMIFVSGDEELCDTSKEQIPGLLTVPTKKGIGGATINRNPQVVCREIRETVKRALGMDHTLINTNRDFRLEVCYRQHPDALKASHYPGAKLEDPFTVSFETDCLRDLLTAFYLIH</sequence>
<dbReference type="GO" id="GO:0004177">
    <property type="term" value="F:aminopeptidase activity"/>
    <property type="evidence" value="ECO:0007669"/>
    <property type="project" value="UniProtKB-KW"/>
</dbReference>
<dbReference type="Pfam" id="PF04951">
    <property type="entry name" value="Peptidase_M55"/>
    <property type="match status" value="1"/>
</dbReference>
<gene>
    <name evidence="3" type="ORF">FYJ64_02810</name>
</gene>
<dbReference type="GO" id="GO:0046872">
    <property type="term" value="F:metal ion binding"/>
    <property type="evidence" value="ECO:0007669"/>
    <property type="project" value="UniProtKB-KW"/>
</dbReference>
<evidence type="ECO:0000256" key="1">
    <source>
        <dbReference type="PIRSR" id="PIRSR015853-1"/>
    </source>
</evidence>
<dbReference type="RefSeq" id="WP_154573748.1">
    <property type="nucleotide sequence ID" value="NZ_JAXFFR010000054.1"/>
</dbReference>
<evidence type="ECO:0000256" key="2">
    <source>
        <dbReference type="PIRSR" id="PIRSR015853-2"/>
    </source>
</evidence>
<dbReference type="AlphaFoldDB" id="A0A6L5Y431"/>
<feature type="active site" description="Nucleophile" evidence="1">
    <location>
        <position position="117"/>
    </location>
</feature>
<dbReference type="EMBL" id="VUMZ01000002">
    <property type="protein sequence ID" value="MST51261.1"/>
    <property type="molecule type" value="Genomic_DNA"/>
</dbReference>
<reference evidence="3 4" key="1">
    <citation type="submission" date="2019-08" db="EMBL/GenBank/DDBJ databases">
        <title>In-depth cultivation of the pig gut microbiome towards novel bacterial diversity and tailored functional studies.</title>
        <authorList>
            <person name="Wylensek D."/>
            <person name="Hitch T.C.A."/>
            <person name="Clavel T."/>
        </authorList>
    </citation>
    <scope>NUCLEOTIDE SEQUENCE [LARGE SCALE GENOMIC DNA]</scope>
    <source>
        <strain evidence="3 4">WCA-MUC-591-APC-3H</strain>
    </source>
</reference>
<dbReference type="Gene3D" id="3.40.50.10780">
    <property type="entry name" value="Dipeptide transport protein"/>
    <property type="match status" value="1"/>
</dbReference>
<evidence type="ECO:0000313" key="3">
    <source>
        <dbReference type="EMBL" id="MST51261.1"/>
    </source>
</evidence>
<dbReference type="InterPro" id="IPR027476">
    <property type="entry name" value="DppA_N"/>
</dbReference>
<comment type="caution">
    <text evidence="3">The sequence shown here is derived from an EMBL/GenBank/DDBJ whole genome shotgun (WGS) entry which is preliminary data.</text>
</comment>
<dbReference type="Proteomes" id="UP000474676">
    <property type="component" value="Unassembled WGS sequence"/>
</dbReference>
<keyword evidence="3" id="KW-0378">Hydrolase</keyword>
<keyword evidence="4" id="KW-1185">Reference proteome</keyword>
<evidence type="ECO:0000313" key="4">
    <source>
        <dbReference type="Proteomes" id="UP000474676"/>
    </source>
</evidence>
<feature type="binding site" evidence="2">
    <location>
        <position position="60"/>
    </location>
    <ligand>
        <name>Zn(2+)</name>
        <dbReference type="ChEBI" id="CHEBI:29105"/>
        <label>2</label>
    </ligand>
</feature>
<organism evidence="3 4">
    <name type="scientific">Hornefia butyriciproducens</name>
    <dbReference type="NCBI Taxonomy" id="2652293"/>
    <lineage>
        <taxon>Bacteria</taxon>
        <taxon>Bacillati</taxon>
        <taxon>Bacillota</taxon>
        <taxon>Clostridia</taxon>
        <taxon>Peptostreptococcales</taxon>
        <taxon>Anaerovoracaceae</taxon>
        <taxon>Hornefia</taxon>
    </lineage>
</organism>
<feature type="binding site" evidence="2">
    <location>
        <position position="136"/>
    </location>
    <ligand>
        <name>Zn(2+)</name>
        <dbReference type="ChEBI" id="CHEBI:29105"/>
        <label>2</label>
    </ligand>
</feature>
<feature type="binding site" evidence="2">
    <location>
        <position position="105"/>
    </location>
    <ligand>
        <name>Zn(2+)</name>
        <dbReference type="ChEBI" id="CHEBI:29105"/>
        <label>2</label>
    </ligand>
</feature>
<dbReference type="CDD" id="cd08770">
    <property type="entry name" value="DAP_dppA_3"/>
    <property type="match status" value="1"/>
</dbReference>
<dbReference type="PIRSF" id="PIRSF015853">
    <property type="entry name" value="Pep_DppA"/>
    <property type="match status" value="1"/>
</dbReference>
<dbReference type="InterPro" id="IPR007035">
    <property type="entry name" value="Peptidase_M55"/>
</dbReference>
<keyword evidence="3" id="KW-0645">Protease</keyword>
<dbReference type="Gene3D" id="3.30.1360.130">
    <property type="entry name" value="Dipeptide transport protein"/>
    <property type="match status" value="1"/>
</dbReference>
<dbReference type="GeneID" id="303114244"/>
<protein>
    <submittedName>
        <fullName evidence="3">Aminopeptidase</fullName>
    </submittedName>
</protein>
<accession>A0A6L5Y431</accession>
<name>A0A6L5Y431_9FIRM</name>